<sequence>MATRKSKRQTKRTVPYERPPVDANKDPSTRNKTKLIKELKGIDIEVPVDLGKPILLQLFNSNIESKRKEATRLIIDGKDVNIAALLIPNYECPQSHTVIADSIEIKGKPDIKLNRTLTIQAFIKAFGKYKRIMSKAYQERRAELDAYEEDIIDISKFYGSKYCDY</sequence>
<dbReference type="OrthoDB" id="8959254at2759"/>
<organism evidence="2 3">
    <name type="scientific">Mytilus coruscus</name>
    <name type="common">Sea mussel</name>
    <dbReference type="NCBI Taxonomy" id="42192"/>
    <lineage>
        <taxon>Eukaryota</taxon>
        <taxon>Metazoa</taxon>
        <taxon>Spiralia</taxon>
        <taxon>Lophotrochozoa</taxon>
        <taxon>Mollusca</taxon>
        <taxon>Bivalvia</taxon>
        <taxon>Autobranchia</taxon>
        <taxon>Pteriomorphia</taxon>
        <taxon>Mytilida</taxon>
        <taxon>Mytiloidea</taxon>
        <taxon>Mytilidae</taxon>
        <taxon>Mytilinae</taxon>
        <taxon>Mytilus</taxon>
    </lineage>
</organism>
<accession>A0A6J8EH10</accession>
<feature type="compositionally biased region" description="Basic residues" evidence="1">
    <location>
        <begin position="1"/>
        <end position="11"/>
    </location>
</feature>
<keyword evidence="3" id="KW-1185">Reference proteome</keyword>
<evidence type="ECO:0000256" key="1">
    <source>
        <dbReference type="SAM" id="MobiDB-lite"/>
    </source>
</evidence>
<dbReference type="AlphaFoldDB" id="A0A6J8EH10"/>
<dbReference type="Proteomes" id="UP000507470">
    <property type="component" value="Unassembled WGS sequence"/>
</dbReference>
<feature type="compositionally biased region" description="Basic and acidic residues" evidence="1">
    <location>
        <begin position="19"/>
        <end position="30"/>
    </location>
</feature>
<evidence type="ECO:0000313" key="2">
    <source>
        <dbReference type="EMBL" id="CAC5419914.1"/>
    </source>
</evidence>
<evidence type="ECO:0000313" key="3">
    <source>
        <dbReference type="Proteomes" id="UP000507470"/>
    </source>
</evidence>
<name>A0A6J8EH10_MYTCO</name>
<dbReference type="EMBL" id="CACVKT020009063">
    <property type="protein sequence ID" value="CAC5419914.1"/>
    <property type="molecule type" value="Genomic_DNA"/>
</dbReference>
<protein>
    <submittedName>
        <fullName evidence="2">Uncharacterized protein</fullName>
    </submittedName>
</protein>
<reference evidence="2 3" key="1">
    <citation type="submission" date="2020-06" db="EMBL/GenBank/DDBJ databases">
        <authorList>
            <person name="Li R."/>
            <person name="Bekaert M."/>
        </authorList>
    </citation>
    <scope>NUCLEOTIDE SEQUENCE [LARGE SCALE GENOMIC DNA]</scope>
    <source>
        <strain evidence="3">wild</strain>
    </source>
</reference>
<feature type="region of interest" description="Disordered" evidence="1">
    <location>
        <begin position="1"/>
        <end position="30"/>
    </location>
</feature>
<proteinExistence type="predicted"/>
<gene>
    <name evidence="2" type="ORF">MCOR_52194</name>
</gene>